<dbReference type="EMBL" id="CP022699">
    <property type="protein sequence ID" value="ATJ90670.1"/>
    <property type="molecule type" value="Genomic_DNA"/>
</dbReference>
<name>A0A094YG31_9PROT</name>
<evidence type="ECO:0000313" key="3">
    <source>
        <dbReference type="Proteomes" id="UP000029448"/>
    </source>
</evidence>
<dbReference type="InterPro" id="IPR006944">
    <property type="entry name" value="Phage/GTA_portal"/>
</dbReference>
<dbReference type="Pfam" id="PF04860">
    <property type="entry name" value="Phage_portal"/>
    <property type="match status" value="1"/>
</dbReference>
<dbReference type="Proteomes" id="UP000220394">
    <property type="component" value="Chromosome"/>
</dbReference>
<keyword evidence="3" id="KW-1185">Reference proteome</keyword>
<dbReference type="PATRIC" id="fig|104102.7.peg.3325"/>
<gene>
    <name evidence="2" type="ORF">AtDm6_3370</name>
    <name evidence="1" type="ORF">CIW82_08200</name>
</gene>
<dbReference type="STRING" id="104102.AtDm6_3370"/>
<reference evidence="2 3" key="1">
    <citation type="submission" date="2014-06" db="EMBL/GenBank/DDBJ databases">
        <title>Functional and comparative genomic analyses of the Drosophila gut microbiota identify candidate symbiosis factors.</title>
        <authorList>
            <person name="Newell P.D."/>
            <person name="Chaston J.M."/>
            <person name="Douglas A.E."/>
        </authorList>
    </citation>
    <scope>NUCLEOTIDE SEQUENCE [LARGE SCALE GENOMIC DNA]</scope>
    <source>
        <strain evidence="2 3">DmCS_006</strain>
    </source>
</reference>
<dbReference type="InterPro" id="IPR006427">
    <property type="entry name" value="Portal_HK97"/>
</dbReference>
<evidence type="ECO:0000313" key="1">
    <source>
        <dbReference type="EMBL" id="ATJ90670.1"/>
    </source>
</evidence>
<evidence type="ECO:0000313" key="2">
    <source>
        <dbReference type="EMBL" id="KGB21005.1"/>
    </source>
</evidence>
<dbReference type="EMBL" id="JOKM01000106">
    <property type="protein sequence ID" value="KGB21005.1"/>
    <property type="molecule type" value="Genomic_DNA"/>
</dbReference>
<protein>
    <submittedName>
        <fullName evidence="2">Phage portal protein</fullName>
    </submittedName>
</protein>
<sequence>MGFWKRLFGIGHQERGARIGPAELFRDLFVGRPAKSGVSVTWENSLEVTTVLACARVIAEDVAGMPRGVYKKSGPKRLLFSDSPLQALLDFPNDWQTGEELVEQLTMHAVLTGNGIAVKNQVKNPITGLVEIKELLPLQPRWYRIEQDDQWNVVVKVTLPDGGAPMQFSASDLLIVRGPSWNGFAGLDIVRAAREAIGLSVALEESHARLHKNGVQASGVFSVKDQLSDDQYKRLKAAIESQHTGLEQFSPIIMDRGGTFTKVTMSGVDAEHIATRKNQVEEICRTMRVFPMMVGHSDKASTFASSEQFFLAHVKYSLLPWVRRWESSFRRDLIGRSAPNVYVKHNVAALERADIKTRYEAYQSGIQAGWMLRSDARELEDMPPVSGLDRPVLPMNTSVLDAQGNPISNKPAGNS</sequence>
<proteinExistence type="predicted"/>
<reference evidence="1 4" key="2">
    <citation type="submission" date="2017-08" db="EMBL/GenBank/DDBJ databases">
        <title>Complete Genome Sequence of Acetobacter tropicalis Oregon-R-modENCODE STRAIN BDGP1, an acetic acid bacterium isolated from Drosophila melanogaster gut.</title>
        <authorList>
            <person name="Wan K.H."/>
            <person name="Yu C."/>
            <person name="Park S."/>
            <person name="Hammonds A.S."/>
            <person name="Booth B.W."/>
            <person name="Celniker S.E."/>
        </authorList>
    </citation>
    <scope>NUCLEOTIDE SEQUENCE [LARGE SCALE GENOMIC DNA]</scope>
    <source>
        <strain evidence="1 4">BDGP1</strain>
    </source>
</reference>
<dbReference type="AlphaFoldDB" id="A0A094YG31"/>
<dbReference type="GeneID" id="89477533"/>
<dbReference type="RefSeq" id="WP_052051552.1">
    <property type="nucleotide sequence ID" value="NZ_CP022699.1"/>
</dbReference>
<dbReference type="NCBIfam" id="TIGR01537">
    <property type="entry name" value="portal_HK97"/>
    <property type="match status" value="1"/>
</dbReference>
<dbReference type="KEGG" id="ato:CIW82_08200"/>
<evidence type="ECO:0000313" key="4">
    <source>
        <dbReference type="Proteomes" id="UP000220394"/>
    </source>
</evidence>
<accession>A0A094YG31</accession>
<organism evidence="2 3">
    <name type="scientific">Acetobacter tropicalis</name>
    <dbReference type="NCBI Taxonomy" id="104102"/>
    <lineage>
        <taxon>Bacteria</taxon>
        <taxon>Pseudomonadati</taxon>
        <taxon>Pseudomonadota</taxon>
        <taxon>Alphaproteobacteria</taxon>
        <taxon>Acetobacterales</taxon>
        <taxon>Acetobacteraceae</taxon>
        <taxon>Acetobacter</taxon>
    </lineage>
</organism>
<dbReference type="Proteomes" id="UP000029448">
    <property type="component" value="Unassembled WGS sequence"/>
</dbReference>